<dbReference type="PANTHER" id="PTHR15192">
    <property type="entry name" value="PROTEIN CBG05349"/>
    <property type="match status" value="1"/>
</dbReference>
<evidence type="ECO:0000313" key="1">
    <source>
        <dbReference type="EMBL" id="QQK48441.1"/>
    </source>
</evidence>
<evidence type="ECO:0000313" key="2">
    <source>
        <dbReference type="Proteomes" id="UP000595662"/>
    </source>
</evidence>
<organism evidence="1 2">
    <name type="scientific">Penicillium digitatum</name>
    <name type="common">Green mold</name>
    <dbReference type="NCBI Taxonomy" id="36651"/>
    <lineage>
        <taxon>Eukaryota</taxon>
        <taxon>Fungi</taxon>
        <taxon>Dikarya</taxon>
        <taxon>Ascomycota</taxon>
        <taxon>Pezizomycotina</taxon>
        <taxon>Eurotiomycetes</taxon>
        <taxon>Eurotiomycetidae</taxon>
        <taxon>Eurotiales</taxon>
        <taxon>Aspergillaceae</taxon>
        <taxon>Penicillium</taxon>
    </lineage>
</organism>
<dbReference type="OMA" id="ASWDIQT"/>
<name>A0A7T7BQN3_PENDI</name>
<accession>A0A7T7BQN3</accession>
<dbReference type="RefSeq" id="XP_014538563.1">
    <property type="nucleotide sequence ID" value="XM_014683077.1"/>
</dbReference>
<sequence length="533" mass="58384">MEIDTVIVGNGPSAMILSYMLHGHIPFYSSDPPHPDHILDAKLKAAPEILNADVNALTAHFDASRLSYSTQALPVNVLLDTLIRPSVDVDEPGCISNIDWRSQPEKVVSHLVFGKSLKPGGQWTEDPLGASWDIQTLSYAAMLSLPGYSFADHHKKTTGKDLPSYTRPTRREIADYFAAYPKAAYIYDAFRCGEVLQGISRTATGFYIRSHHLHCKRLVLASGIFSEILSPEPVLRSLFETKSSTDVPLLVVGSGFSAADAIISASPNQKILHIYKWSPTDRPSPLRACHQQAYPEYAGVYRLMKRAALIAEASGTYQRPKYRRAASTPFLESRNWESLYEGLPNVEVTAVGVHGTLATVTLSRKDGTVFSRTVGGLVYAAGRRGQLDYLDPELHREVLGQGNPNDSAVTGQTLRAKALEDLEVAPGVYIIGSLTGDSLVRFSYGGCVYTAGHLIDGERDSRSVCSSFTSSAKLHGSSLSVMNGMDGHLVYPDTDGLNLTREDTFSKISTVTDQSVARGWWETFSRLWKGLPR</sequence>
<dbReference type="KEGG" id="pdp:PDIP_11780"/>
<reference evidence="1 2" key="1">
    <citation type="submission" date="2020-08" db="EMBL/GenBank/DDBJ databases">
        <title>The completed genome sequence of the pathogenic ascomycete fungus Penicillium digitatum.</title>
        <authorList>
            <person name="Wang M."/>
        </authorList>
    </citation>
    <scope>NUCLEOTIDE SEQUENCE [LARGE SCALE GENOMIC DNA]</scope>
    <source>
        <strain evidence="1 2">PdW03</strain>
    </source>
</reference>
<dbReference type="EMBL" id="CP060779">
    <property type="protein sequence ID" value="QQK48441.1"/>
    <property type="molecule type" value="Genomic_DNA"/>
</dbReference>
<dbReference type="SUPFAM" id="SSF51905">
    <property type="entry name" value="FAD/NAD(P)-binding domain"/>
    <property type="match status" value="1"/>
</dbReference>
<dbReference type="GeneID" id="26229501"/>
<dbReference type="Proteomes" id="UP000595662">
    <property type="component" value="Chromosome 6"/>
</dbReference>
<gene>
    <name evidence="1" type="ORF">Pdw03_6076</name>
</gene>
<dbReference type="PANTHER" id="PTHR15192:SF8">
    <property type="entry name" value="FAD_NAD(P)-BINDING DOMAIN-CONTAINING PROTEIN"/>
    <property type="match status" value="1"/>
</dbReference>
<dbReference type="InterPro" id="IPR036188">
    <property type="entry name" value="FAD/NAD-bd_sf"/>
</dbReference>
<dbReference type="InterPro" id="IPR029731">
    <property type="entry name" value="OSGIN1/2"/>
</dbReference>
<dbReference type="AlphaFoldDB" id="A0A7T7BQN3"/>
<proteinExistence type="predicted"/>
<dbReference type="VEuPathDB" id="FungiDB:PDIP_11780"/>
<protein>
    <submittedName>
        <fullName evidence="1">Oxidative stress-induced growth inhibitor 1</fullName>
    </submittedName>
</protein>
<dbReference type="Gene3D" id="3.50.50.60">
    <property type="entry name" value="FAD/NAD(P)-binding domain"/>
    <property type="match status" value="1"/>
</dbReference>